<dbReference type="InterPro" id="IPR003245">
    <property type="entry name" value="Phytocyanin_dom"/>
</dbReference>
<dbReference type="PROSITE" id="PS51485">
    <property type="entry name" value="PHYTOCYANIN"/>
    <property type="match status" value="1"/>
</dbReference>
<evidence type="ECO:0000313" key="4">
    <source>
        <dbReference type="Proteomes" id="UP000245207"/>
    </source>
</evidence>
<dbReference type="GO" id="GO:0009055">
    <property type="term" value="F:electron transfer activity"/>
    <property type="evidence" value="ECO:0007669"/>
    <property type="project" value="InterPro"/>
</dbReference>
<dbReference type="Pfam" id="PF02298">
    <property type="entry name" value="Cu_bind_like"/>
    <property type="match status" value="1"/>
</dbReference>
<dbReference type="OrthoDB" id="2015260at2759"/>
<name>A0A2U1PG00_ARTAN</name>
<dbReference type="InterPro" id="IPR008972">
    <property type="entry name" value="Cupredoxin"/>
</dbReference>
<keyword evidence="1" id="KW-0732">Signal</keyword>
<sequence length="142" mass="16156">MVVQNILIALVLFTAHASGVKHIVGDSIWSIPPTKTFYEDWASTRDFHVDDELYFNFESDMYNVAQVLKNPNMTCASLRPWNIWHVGPVRVPIKDPIDRKRIFMYGSNTLPHHCSIGLIFTVMINYTTRSPQDNVLGDTAGC</sequence>
<dbReference type="Proteomes" id="UP000245207">
    <property type="component" value="Unassembled WGS sequence"/>
</dbReference>
<feature type="domain" description="Phytocyanin" evidence="2">
    <location>
        <begin position="20"/>
        <end position="126"/>
    </location>
</feature>
<gene>
    <name evidence="3" type="ORF">CTI12_AA157320</name>
</gene>
<feature type="chain" id="PRO_5015774046" evidence="1">
    <location>
        <begin position="20"/>
        <end position="142"/>
    </location>
</feature>
<comment type="caution">
    <text evidence="3">The sequence shown here is derived from an EMBL/GenBank/DDBJ whole genome shotgun (WGS) entry which is preliminary data.</text>
</comment>
<evidence type="ECO:0000313" key="3">
    <source>
        <dbReference type="EMBL" id="PWA84684.1"/>
    </source>
</evidence>
<proteinExistence type="predicted"/>
<dbReference type="STRING" id="35608.A0A2U1PG00"/>
<accession>A0A2U1PG00</accession>
<evidence type="ECO:0000259" key="2">
    <source>
        <dbReference type="PROSITE" id="PS51485"/>
    </source>
</evidence>
<keyword evidence="4" id="KW-1185">Reference proteome</keyword>
<protein>
    <submittedName>
        <fullName evidence="3">Cupredoxin</fullName>
    </submittedName>
</protein>
<dbReference type="AlphaFoldDB" id="A0A2U1PG00"/>
<organism evidence="3 4">
    <name type="scientific">Artemisia annua</name>
    <name type="common">Sweet wormwood</name>
    <dbReference type="NCBI Taxonomy" id="35608"/>
    <lineage>
        <taxon>Eukaryota</taxon>
        <taxon>Viridiplantae</taxon>
        <taxon>Streptophyta</taxon>
        <taxon>Embryophyta</taxon>
        <taxon>Tracheophyta</taxon>
        <taxon>Spermatophyta</taxon>
        <taxon>Magnoliopsida</taxon>
        <taxon>eudicotyledons</taxon>
        <taxon>Gunneridae</taxon>
        <taxon>Pentapetalae</taxon>
        <taxon>asterids</taxon>
        <taxon>campanulids</taxon>
        <taxon>Asterales</taxon>
        <taxon>Asteraceae</taxon>
        <taxon>Asteroideae</taxon>
        <taxon>Anthemideae</taxon>
        <taxon>Artemisiinae</taxon>
        <taxon>Artemisia</taxon>
    </lineage>
</organism>
<evidence type="ECO:0000256" key="1">
    <source>
        <dbReference type="SAM" id="SignalP"/>
    </source>
</evidence>
<dbReference type="SUPFAM" id="SSF49503">
    <property type="entry name" value="Cupredoxins"/>
    <property type="match status" value="1"/>
</dbReference>
<dbReference type="EMBL" id="PKPP01001203">
    <property type="protein sequence ID" value="PWA84684.1"/>
    <property type="molecule type" value="Genomic_DNA"/>
</dbReference>
<reference evidence="3 4" key="1">
    <citation type="journal article" date="2018" name="Mol. Plant">
        <title>The genome of Artemisia annua provides insight into the evolution of Asteraceae family and artemisinin biosynthesis.</title>
        <authorList>
            <person name="Shen Q."/>
            <person name="Zhang L."/>
            <person name="Liao Z."/>
            <person name="Wang S."/>
            <person name="Yan T."/>
            <person name="Shi P."/>
            <person name="Liu M."/>
            <person name="Fu X."/>
            <person name="Pan Q."/>
            <person name="Wang Y."/>
            <person name="Lv Z."/>
            <person name="Lu X."/>
            <person name="Zhang F."/>
            <person name="Jiang W."/>
            <person name="Ma Y."/>
            <person name="Chen M."/>
            <person name="Hao X."/>
            <person name="Li L."/>
            <person name="Tang Y."/>
            <person name="Lv G."/>
            <person name="Zhou Y."/>
            <person name="Sun X."/>
            <person name="Brodelius P.E."/>
            <person name="Rose J.K.C."/>
            <person name="Tang K."/>
        </authorList>
    </citation>
    <scope>NUCLEOTIDE SEQUENCE [LARGE SCALE GENOMIC DNA]</scope>
    <source>
        <strain evidence="4">cv. Huhao1</strain>
        <tissue evidence="3">Leaf</tissue>
    </source>
</reference>
<feature type="signal peptide" evidence="1">
    <location>
        <begin position="1"/>
        <end position="19"/>
    </location>
</feature>
<dbReference type="Gene3D" id="2.60.40.420">
    <property type="entry name" value="Cupredoxins - blue copper proteins"/>
    <property type="match status" value="1"/>
</dbReference>